<comment type="catalytic activity">
    <reaction evidence="13">
        <text>Preferential cleavage: (Ac)2-L-Lys-D-Ala-|-D-Ala. Also transpeptidation of peptidyl-alanyl moieties that are N-acyl substituents of D-alanine.</text>
        <dbReference type="EC" id="3.4.16.4"/>
    </reaction>
</comment>
<evidence type="ECO:0000256" key="2">
    <source>
        <dbReference type="ARBA" id="ARBA00007090"/>
    </source>
</evidence>
<dbReference type="InterPro" id="IPR023346">
    <property type="entry name" value="Lysozyme-like_dom_sf"/>
</dbReference>
<dbReference type="GO" id="GO:0071555">
    <property type="term" value="P:cell wall organization"/>
    <property type="evidence" value="ECO:0007669"/>
    <property type="project" value="UniProtKB-KW"/>
</dbReference>
<dbReference type="NCBIfam" id="TIGR02074">
    <property type="entry name" value="PBP_1a_fam"/>
    <property type="match status" value="1"/>
</dbReference>
<dbReference type="SUPFAM" id="SSF53955">
    <property type="entry name" value="Lysozyme-like"/>
    <property type="match status" value="1"/>
</dbReference>
<dbReference type="GO" id="GO:0009252">
    <property type="term" value="P:peptidoglycan biosynthetic process"/>
    <property type="evidence" value="ECO:0007669"/>
    <property type="project" value="UniProtKB-KW"/>
</dbReference>
<dbReference type="RefSeq" id="WP_170034107.1">
    <property type="nucleotide sequence ID" value="NZ_JABDTL010000001.1"/>
</dbReference>
<feature type="compositionally biased region" description="Basic and acidic residues" evidence="15">
    <location>
        <begin position="794"/>
        <end position="803"/>
    </location>
</feature>
<reference evidence="18 19" key="1">
    <citation type="submission" date="2020-08" db="EMBL/GenBank/DDBJ databases">
        <title>Genomic Encyclopedia of Type Strains, Phase IV (KMG-IV): sequencing the most valuable type-strain genomes for metagenomic binning, comparative biology and taxonomic classification.</title>
        <authorList>
            <person name="Goeker M."/>
        </authorList>
    </citation>
    <scope>NUCLEOTIDE SEQUENCE [LARGE SCALE GENOMIC DNA]</scope>
    <source>
        <strain evidence="18 19">DSM 29007</strain>
    </source>
</reference>
<dbReference type="GO" id="GO:0006508">
    <property type="term" value="P:proteolysis"/>
    <property type="evidence" value="ECO:0007669"/>
    <property type="project" value="UniProtKB-KW"/>
</dbReference>
<dbReference type="InterPro" id="IPR001460">
    <property type="entry name" value="PCN-bd_Tpept"/>
</dbReference>
<feature type="compositionally biased region" description="Pro residues" evidence="15">
    <location>
        <begin position="761"/>
        <end position="793"/>
    </location>
</feature>
<evidence type="ECO:0000256" key="1">
    <source>
        <dbReference type="ARBA" id="ARBA00004752"/>
    </source>
</evidence>
<gene>
    <name evidence="18" type="ORF">HNQ61_005291</name>
</gene>
<dbReference type="FunFam" id="1.10.3810.10:FF:000001">
    <property type="entry name" value="Penicillin-binding protein 1A"/>
    <property type="match status" value="1"/>
</dbReference>
<dbReference type="Pfam" id="PF00912">
    <property type="entry name" value="Transgly"/>
    <property type="match status" value="1"/>
</dbReference>
<dbReference type="GO" id="GO:0008360">
    <property type="term" value="P:regulation of cell shape"/>
    <property type="evidence" value="ECO:0007669"/>
    <property type="project" value="UniProtKB-KW"/>
</dbReference>
<proteinExistence type="inferred from homology"/>
<evidence type="ECO:0000313" key="18">
    <source>
        <dbReference type="EMBL" id="MBB6073620.1"/>
    </source>
</evidence>
<evidence type="ECO:0000256" key="6">
    <source>
        <dbReference type="ARBA" id="ARBA00022676"/>
    </source>
</evidence>
<accession>A0A841H696</accession>
<comment type="pathway">
    <text evidence="1">Cell wall biogenesis; peptidoglycan biosynthesis.</text>
</comment>
<dbReference type="InterPro" id="IPR050396">
    <property type="entry name" value="Glycosyltr_51/Transpeptidase"/>
</dbReference>
<dbReference type="GO" id="GO:0009002">
    <property type="term" value="F:serine-type D-Ala-D-Ala carboxypeptidase activity"/>
    <property type="evidence" value="ECO:0007669"/>
    <property type="project" value="UniProtKB-EC"/>
</dbReference>
<evidence type="ECO:0000256" key="14">
    <source>
        <dbReference type="ARBA" id="ARBA00049902"/>
    </source>
</evidence>
<dbReference type="SUPFAM" id="SSF56601">
    <property type="entry name" value="beta-lactamase/transpeptidase-like"/>
    <property type="match status" value="1"/>
</dbReference>
<evidence type="ECO:0000256" key="3">
    <source>
        <dbReference type="ARBA" id="ARBA00007739"/>
    </source>
</evidence>
<keyword evidence="6 18" id="KW-0328">Glycosyltransferase</keyword>
<dbReference type="Gene3D" id="3.40.710.10">
    <property type="entry name" value="DD-peptidase/beta-lactamase superfamily"/>
    <property type="match status" value="1"/>
</dbReference>
<dbReference type="Gene3D" id="1.10.3810.10">
    <property type="entry name" value="Biosynthetic peptidoglycan transglycosylase-like"/>
    <property type="match status" value="1"/>
</dbReference>
<feature type="compositionally biased region" description="Basic and acidic residues" evidence="15">
    <location>
        <begin position="716"/>
        <end position="735"/>
    </location>
</feature>
<evidence type="ECO:0000256" key="13">
    <source>
        <dbReference type="ARBA" id="ARBA00034000"/>
    </source>
</evidence>
<comment type="caution">
    <text evidence="18">The sequence shown here is derived from an EMBL/GenBank/DDBJ whole genome shotgun (WGS) entry which is preliminary data.</text>
</comment>
<name>A0A841H696_9BACT</name>
<dbReference type="InterPro" id="IPR001264">
    <property type="entry name" value="Glyco_trans_51"/>
</dbReference>
<evidence type="ECO:0000256" key="15">
    <source>
        <dbReference type="SAM" id="MobiDB-lite"/>
    </source>
</evidence>
<evidence type="ECO:0000256" key="8">
    <source>
        <dbReference type="ARBA" id="ARBA00022801"/>
    </source>
</evidence>
<keyword evidence="7 18" id="KW-0808">Transferase</keyword>
<dbReference type="AlphaFoldDB" id="A0A841H696"/>
<dbReference type="GO" id="GO:0008955">
    <property type="term" value="F:peptidoglycan glycosyltransferase activity"/>
    <property type="evidence" value="ECO:0007669"/>
    <property type="project" value="UniProtKB-EC"/>
</dbReference>
<keyword evidence="11" id="KW-0511">Multifunctional enzyme</keyword>
<comment type="similarity">
    <text evidence="2">In the C-terminal section; belongs to the transpeptidase family.</text>
</comment>
<evidence type="ECO:0000256" key="10">
    <source>
        <dbReference type="ARBA" id="ARBA00022984"/>
    </source>
</evidence>
<dbReference type="PANTHER" id="PTHR32282:SF33">
    <property type="entry name" value="PEPTIDOGLYCAN GLYCOSYLTRANSFERASE"/>
    <property type="match status" value="1"/>
</dbReference>
<evidence type="ECO:0000259" key="17">
    <source>
        <dbReference type="Pfam" id="PF00912"/>
    </source>
</evidence>
<keyword evidence="5" id="KW-0645">Protease</keyword>
<dbReference type="PANTHER" id="PTHR32282">
    <property type="entry name" value="BINDING PROTEIN TRANSPEPTIDASE, PUTATIVE-RELATED"/>
    <property type="match status" value="1"/>
</dbReference>
<dbReference type="GO" id="GO:0030288">
    <property type="term" value="C:outer membrane-bounded periplasmic space"/>
    <property type="evidence" value="ECO:0007669"/>
    <property type="project" value="TreeGrafter"/>
</dbReference>
<evidence type="ECO:0000259" key="16">
    <source>
        <dbReference type="Pfam" id="PF00905"/>
    </source>
</evidence>
<evidence type="ECO:0000256" key="4">
    <source>
        <dbReference type="ARBA" id="ARBA00022645"/>
    </source>
</evidence>
<feature type="domain" description="Glycosyl transferase family 51" evidence="17">
    <location>
        <begin position="55"/>
        <end position="232"/>
    </location>
</feature>
<sequence>MRRKLLTAFGILVALGVGAFVWLWFAPCGMGGCAPVSDLVKYQAEGTELFDVNEKPMGTLAGAARHVVPLDSMPDYLPKAVLAVEDRRFYSHGGVDWKRFMGALFRNVKAGGVEEGGSTITMQLARNLFPDKLNYRERSFRRKILEVRVARQIERAFGKDKIMELYLNHIYLGEGAYGVDAAAQTYFGKPAHDLTIAEAALIGGLPQSPSRINPRENREAARTRRDLVLREMAKSGYITPEQAQEARDTPVRVARRKKPTGQQGSYFQERVRRELEELVGPELRGSGLRVYTTLDPVAQKASEEEVARQADAIEDGKFGAYRHPGYPAAKGEQEDGVTTYLQGFAVVMEAQTGAVRALVGGRDYGDSQFDRVYQGLRQPGSAFKPFVYLTGLEQSVQPTTRFNDAPVTIQIAGGRPWQPKNYTGRYDGPITVRDALTRSKNTVTVQLAQQVGMGAVIQTAREMGIKTPIGNNPSTALGSAEVRPIELVSAYAGFANGGSVPTPYVIERVEDSAGEVLYRAEPRTAQVIDPATAFVLTSMLRDVVDRGTGTPVRAAGFRGPAAGKTGTTNGATDIWFVGYTPDLVGAVWFGMDKPQTIVAGASGGTIAAPVWGRIMNRVYQTRRVPAAWAPPRGVATETVDRVTGIPVQAGCPAKGATYTEYFVGSPPAPGMCDSGQYAGMPMDTAWMDEEMGAYTVEPYSDYSTTGYNPDTVGLGDLRERGINFPELEERRRRGDSLTSPLPGSVELPAPAPRPTTTYPAYPLPATPAPPRPRETPPPAPRPETPLPPEPRPTPTEEPRREPRVIGTPVEPTPPAAPDSTGAGRR</sequence>
<dbReference type="EMBL" id="JACHIA010000026">
    <property type="protein sequence ID" value="MBB6073620.1"/>
    <property type="molecule type" value="Genomic_DNA"/>
</dbReference>
<evidence type="ECO:0000313" key="19">
    <source>
        <dbReference type="Proteomes" id="UP000582837"/>
    </source>
</evidence>
<comment type="catalytic activity">
    <reaction evidence="14">
        <text>[GlcNAc-(1-&gt;4)-Mur2Ac(oyl-L-Ala-gamma-D-Glu-L-Lys-D-Ala-D-Ala)](n)-di-trans,octa-cis-undecaprenyl diphosphate + beta-D-GlcNAc-(1-&gt;4)-Mur2Ac(oyl-L-Ala-gamma-D-Glu-L-Lys-D-Ala-D-Ala)-di-trans,octa-cis-undecaprenyl diphosphate = [GlcNAc-(1-&gt;4)-Mur2Ac(oyl-L-Ala-gamma-D-Glu-L-Lys-D-Ala-D-Ala)](n+1)-di-trans,octa-cis-undecaprenyl diphosphate + di-trans,octa-cis-undecaprenyl diphosphate + H(+)</text>
        <dbReference type="Rhea" id="RHEA:23708"/>
        <dbReference type="Rhea" id="RHEA-COMP:9602"/>
        <dbReference type="Rhea" id="RHEA-COMP:9603"/>
        <dbReference type="ChEBI" id="CHEBI:15378"/>
        <dbReference type="ChEBI" id="CHEBI:58405"/>
        <dbReference type="ChEBI" id="CHEBI:60033"/>
        <dbReference type="ChEBI" id="CHEBI:78435"/>
        <dbReference type="EC" id="2.4.99.28"/>
    </reaction>
</comment>
<keyword evidence="9" id="KW-0133">Cell shape</keyword>
<evidence type="ECO:0000256" key="9">
    <source>
        <dbReference type="ARBA" id="ARBA00022960"/>
    </source>
</evidence>
<feature type="region of interest" description="Disordered" evidence="15">
    <location>
        <begin position="241"/>
        <end position="265"/>
    </location>
</feature>
<dbReference type="EC" id="3.4.-.-" evidence="18"/>
<feature type="region of interest" description="Disordered" evidence="15">
    <location>
        <begin position="706"/>
        <end position="825"/>
    </location>
</feature>
<dbReference type="InterPro" id="IPR036950">
    <property type="entry name" value="PBP_transglycosylase"/>
</dbReference>
<evidence type="ECO:0000256" key="7">
    <source>
        <dbReference type="ARBA" id="ARBA00022679"/>
    </source>
</evidence>
<comment type="similarity">
    <text evidence="3">In the N-terminal section; belongs to the glycosyltransferase 51 family.</text>
</comment>
<keyword evidence="8 18" id="KW-0378">Hydrolase</keyword>
<keyword evidence="12" id="KW-0961">Cell wall biogenesis/degradation</keyword>
<dbReference type="PROSITE" id="PS51257">
    <property type="entry name" value="PROKAR_LIPOPROTEIN"/>
    <property type="match status" value="1"/>
</dbReference>
<protein>
    <submittedName>
        <fullName evidence="18">Penicillin-binding protein 1A</fullName>
        <ecNumber evidence="18">2.4.1.-</ecNumber>
        <ecNumber evidence="18">3.4.-.-</ecNumber>
    </submittedName>
</protein>
<dbReference type="Proteomes" id="UP000582837">
    <property type="component" value="Unassembled WGS sequence"/>
</dbReference>
<dbReference type="EC" id="2.4.1.-" evidence="18"/>
<feature type="domain" description="Penicillin-binding protein transpeptidase" evidence="16">
    <location>
        <begin position="343"/>
        <end position="615"/>
    </location>
</feature>
<keyword evidence="19" id="KW-1185">Reference proteome</keyword>
<keyword evidence="10" id="KW-0573">Peptidoglycan synthesis</keyword>
<evidence type="ECO:0000256" key="12">
    <source>
        <dbReference type="ARBA" id="ARBA00023316"/>
    </source>
</evidence>
<dbReference type="InterPro" id="IPR012338">
    <property type="entry name" value="Beta-lactam/transpept-like"/>
</dbReference>
<organism evidence="18 19">
    <name type="scientific">Longimicrobium terrae</name>
    <dbReference type="NCBI Taxonomy" id="1639882"/>
    <lineage>
        <taxon>Bacteria</taxon>
        <taxon>Pseudomonadati</taxon>
        <taxon>Gemmatimonadota</taxon>
        <taxon>Longimicrobiia</taxon>
        <taxon>Longimicrobiales</taxon>
        <taxon>Longimicrobiaceae</taxon>
        <taxon>Longimicrobium</taxon>
    </lineage>
</organism>
<dbReference type="Pfam" id="PF00905">
    <property type="entry name" value="Transpeptidase"/>
    <property type="match status" value="1"/>
</dbReference>
<evidence type="ECO:0000256" key="11">
    <source>
        <dbReference type="ARBA" id="ARBA00023268"/>
    </source>
</evidence>
<dbReference type="GO" id="GO:0008658">
    <property type="term" value="F:penicillin binding"/>
    <property type="evidence" value="ECO:0007669"/>
    <property type="project" value="InterPro"/>
</dbReference>
<keyword evidence="4" id="KW-0121">Carboxypeptidase</keyword>
<evidence type="ECO:0000256" key="5">
    <source>
        <dbReference type="ARBA" id="ARBA00022670"/>
    </source>
</evidence>